<dbReference type="PRINTS" id="PR00503">
    <property type="entry name" value="BROMODOMAIN"/>
</dbReference>
<keyword evidence="6" id="KW-1185">Reference proteome</keyword>
<dbReference type="InterPro" id="IPR036427">
    <property type="entry name" value="Bromodomain-like_sf"/>
</dbReference>
<keyword evidence="1 2" id="KW-0103">Bromodomain</keyword>
<dbReference type="Proteomes" id="UP001230188">
    <property type="component" value="Unassembled WGS sequence"/>
</dbReference>
<organism evidence="5 6">
    <name type="scientific">Chrysophaeum taylorii</name>
    <dbReference type="NCBI Taxonomy" id="2483200"/>
    <lineage>
        <taxon>Eukaryota</taxon>
        <taxon>Sar</taxon>
        <taxon>Stramenopiles</taxon>
        <taxon>Ochrophyta</taxon>
        <taxon>Pelagophyceae</taxon>
        <taxon>Pelagomonadales</taxon>
        <taxon>Pelagomonadaceae</taxon>
        <taxon>Chrysophaeum</taxon>
    </lineage>
</organism>
<evidence type="ECO:0000313" key="6">
    <source>
        <dbReference type="Proteomes" id="UP001230188"/>
    </source>
</evidence>
<dbReference type="SMART" id="SM00297">
    <property type="entry name" value="BROMO"/>
    <property type="match status" value="1"/>
</dbReference>
<dbReference type="PROSITE" id="PS50014">
    <property type="entry name" value="BROMODOMAIN_2"/>
    <property type="match status" value="1"/>
</dbReference>
<gene>
    <name evidence="5" type="ORF">CTAYLR_008384</name>
</gene>
<evidence type="ECO:0000259" key="4">
    <source>
        <dbReference type="PROSITE" id="PS50014"/>
    </source>
</evidence>
<accession>A0AAD7UJY6</accession>
<dbReference type="Pfam" id="PF00439">
    <property type="entry name" value="Bromodomain"/>
    <property type="match status" value="1"/>
</dbReference>
<name>A0AAD7UJY6_9STRA</name>
<feature type="compositionally biased region" description="Basic and acidic residues" evidence="3">
    <location>
        <begin position="103"/>
        <end position="123"/>
    </location>
</feature>
<evidence type="ECO:0000256" key="3">
    <source>
        <dbReference type="SAM" id="MobiDB-lite"/>
    </source>
</evidence>
<feature type="domain" description="Bromo" evidence="4">
    <location>
        <begin position="146"/>
        <end position="221"/>
    </location>
</feature>
<comment type="caution">
    <text evidence="5">The sequence shown here is derived from an EMBL/GenBank/DDBJ whole genome shotgun (WGS) entry which is preliminary data.</text>
</comment>
<proteinExistence type="predicted"/>
<dbReference type="EMBL" id="JAQMWT010000262">
    <property type="protein sequence ID" value="KAJ8606642.1"/>
    <property type="molecule type" value="Genomic_DNA"/>
</dbReference>
<reference evidence="5" key="1">
    <citation type="submission" date="2023-01" db="EMBL/GenBank/DDBJ databases">
        <title>Metagenome sequencing of chrysophaentin producing Chrysophaeum taylorii.</title>
        <authorList>
            <person name="Davison J."/>
            <person name="Bewley C."/>
        </authorList>
    </citation>
    <scope>NUCLEOTIDE SEQUENCE</scope>
    <source>
        <strain evidence="5">NIES-1699</strain>
    </source>
</reference>
<dbReference type="CDD" id="cd04369">
    <property type="entry name" value="Bromodomain"/>
    <property type="match status" value="1"/>
</dbReference>
<evidence type="ECO:0000256" key="2">
    <source>
        <dbReference type="PROSITE-ProRule" id="PRU00035"/>
    </source>
</evidence>
<dbReference type="AlphaFoldDB" id="A0AAD7UJY6"/>
<dbReference type="PANTHER" id="PTHR45926">
    <property type="entry name" value="OSJNBA0053K19.4 PROTEIN"/>
    <property type="match status" value="1"/>
</dbReference>
<evidence type="ECO:0000256" key="1">
    <source>
        <dbReference type="ARBA" id="ARBA00023117"/>
    </source>
</evidence>
<protein>
    <recommendedName>
        <fullName evidence="4">Bromo domain-containing protein</fullName>
    </recommendedName>
</protein>
<dbReference type="SUPFAM" id="SSF47370">
    <property type="entry name" value="Bromodomain"/>
    <property type="match status" value="1"/>
</dbReference>
<dbReference type="InterPro" id="IPR001487">
    <property type="entry name" value="Bromodomain"/>
</dbReference>
<evidence type="ECO:0000313" key="5">
    <source>
        <dbReference type="EMBL" id="KAJ8606642.1"/>
    </source>
</evidence>
<sequence>MSGDVPTNAATEEELSKMSLMELRSAVEQELEKLRLERAARGPRPWTSWLPREHKSHGKDIEWPTEVFREALKKDTPMQPRDYTLSDNHLSFFDKMVEELRERKKEAVEPKPKRHRVEPVKEQEPEEPSVSEKAIAALDVLWKMDFGADWANPFRMRLTREACEAYGMTDYYDVIEEPMDLALIRDKVDKKQYPNDSAVRRDIALVALNADKYHLPDTPIAGFAKELLRTFDAHVR</sequence>
<feature type="region of interest" description="Disordered" evidence="3">
    <location>
        <begin position="103"/>
        <end position="130"/>
    </location>
</feature>
<dbReference type="Gene3D" id="1.20.920.10">
    <property type="entry name" value="Bromodomain-like"/>
    <property type="match status" value="1"/>
</dbReference>